<evidence type="ECO:0000256" key="3">
    <source>
        <dbReference type="ARBA" id="ARBA00022694"/>
    </source>
</evidence>
<evidence type="ECO:0000313" key="14">
    <source>
        <dbReference type="Proteomes" id="UP000633619"/>
    </source>
</evidence>
<dbReference type="EMBL" id="JAECVW010000004">
    <property type="protein sequence ID" value="MBH8595399.1"/>
    <property type="molecule type" value="Genomic_DNA"/>
</dbReference>
<organism evidence="13 14">
    <name type="scientific">Thermoactinomyces intermedius</name>
    <dbReference type="NCBI Taxonomy" id="2024"/>
    <lineage>
        <taxon>Bacteria</taxon>
        <taxon>Bacillati</taxon>
        <taxon>Bacillota</taxon>
        <taxon>Bacilli</taxon>
        <taxon>Bacillales</taxon>
        <taxon>Thermoactinomycetaceae</taxon>
        <taxon>Thermoactinomyces</taxon>
    </lineage>
</organism>
<reference evidence="13 14" key="1">
    <citation type="submission" date="2020-12" db="EMBL/GenBank/DDBJ databases">
        <title>WGS of Thermoactinomyces spp.</title>
        <authorList>
            <person name="Cheng K."/>
        </authorList>
    </citation>
    <scope>NUCLEOTIDE SEQUENCE [LARGE SCALE GENOMIC DNA]</scope>
    <source>
        <strain evidence="14">CICC 10671\DSM 43846</strain>
    </source>
</reference>
<keyword evidence="7" id="KW-0460">Magnesium</keyword>
<dbReference type="GO" id="GO:0046872">
    <property type="term" value="F:metal ion binding"/>
    <property type="evidence" value="ECO:0007669"/>
    <property type="project" value="UniProtKB-KW"/>
</dbReference>
<keyword evidence="3" id="KW-0819">tRNA processing</keyword>
<dbReference type="SUPFAM" id="SSF81891">
    <property type="entry name" value="Poly A polymerase C-terminal region-like"/>
    <property type="match status" value="1"/>
</dbReference>
<dbReference type="Pfam" id="PF01743">
    <property type="entry name" value="PolyA_pol"/>
    <property type="match status" value="1"/>
</dbReference>
<dbReference type="Proteomes" id="UP000633619">
    <property type="component" value="Unassembled WGS sequence"/>
</dbReference>
<dbReference type="Gene3D" id="3.30.460.10">
    <property type="entry name" value="Beta Polymerase, domain 2"/>
    <property type="match status" value="1"/>
</dbReference>
<name>A0A8I1A5X2_THEIN</name>
<evidence type="ECO:0000256" key="4">
    <source>
        <dbReference type="ARBA" id="ARBA00022695"/>
    </source>
</evidence>
<dbReference type="GO" id="GO:0008033">
    <property type="term" value="P:tRNA processing"/>
    <property type="evidence" value="ECO:0007669"/>
    <property type="project" value="UniProtKB-KW"/>
</dbReference>
<dbReference type="Gene3D" id="1.10.3090.10">
    <property type="entry name" value="cca-adding enzyme, domain 2"/>
    <property type="match status" value="1"/>
</dbReference>
<feature type="domain" description="CCA-adding enzyme C-terminal" evidence="12">
    <location>
        <begin position="247"/>
        <end position="400"/>
    </location>
</feature>
<evidence type="ECO:0000256" key="5">
    <source>
        <dbReference type="ARBA" id="ARBA00022723"/>
    </source>
</evidence>
<feature type="domain" description="Poly A polymerase head" evidence="10">
    <location>
        <begin position="22"/>
        <end position="142"/>
    </location>
</feature>
<dbReference type="Pfam" id="PF12627">
    <property type="entry name" value="PolyA_pol_RNAbd"/>
    <property type="match status" value="1"/>
</dbReference>
<comment type="caution">
    <text evidence="13">The sequence shown here is derived from an EMBL/GenBank/DDBJ whole genome shotgun (WGS) entry which is preliminary data.</text>
</comment>
<evidence type="ECO:0000313" key="13">
    <source>
        <dbReference type="EMBL" id="MBH8595399.1"/>
    </source>
</evidence>
<dbReference type="RefSeq" id="WP_181732083.1">
    <property type="nucleotide sequence ID" value="NZ_JACEIR010000005.1"/>
</dbReference>
<dbReference type="GO" id="GO:0004810">
    <property type="term" value="F:CCA tRNA nucleotidyltransferase activity"/>
    <property type="evidence" value="ECO:0007669"/>
    <property type="project" value="UniProtKB-EC"/>
</dbReference>
<evidence type="ECO:0000256" key="1">
    <source>
        <dbReference type="ARBA" id="ARBA00001946"/>
    </source>
</evidence>
<protein>
    <submittedName>
        <fullName evidence="13">CCA tRNA nucleotidyltransferase</fullName>
        <ecNumber evidence="13">2.7.7.72</ecNumber>
    </submittedName>
</protein>
<dbReference type="Gene3D" id="1.10.246.80">
    <property type="match status" value="1"/>
</dbReference>
<evidence type="ECO:0000259" key="12">
    <source>
        <dbReference type="Pfam" id="PF13735"/>
    </source>
</evidence>
<dbReference type="EC" id="2.7.7.72" evidence="13"/>
<evidence type="ECO:0000259" key="10">
    <source>
        <dbReference type="Pfam" id="PF01743"/>
    </source>
</evidence>
<dbReference type="InterPro" id="IPR043519">
    <property type="entry name" value="NT_sf"/>
</dbReference>
<dbReference type="CDD" id="cd05398">
    <property type="entry name" value="NT_ClassII-CCAase"/>
    <property type="match status" value="1"/>
</dbReference>
<keyword evidence="2 9" id="KW-0808">Transferase</keyword>
<comment type="cofactor">
    <cofactor evidence="1">
        <name>Mg(2+)</name>
        <dbReference type="ChEBI" id="CHEBI:18420"/>
    </cofactor>
</comment>
<evidence type="ECO:0000256" key="2">
    <source>
        <dbReference type="ARBA" id="ARBA00022679"/>
    </source>
</evidence>
<keyword evidence="4 13" id="KW-0548">Nucleotidyltransferase</keyword>
<keyword evidence="14" id="KW-1185">Reference proteome</keyword>
<dbReference type="InterPro" id="IPR032828">
    <property type="entry name" value="PolyA_RNA-bd"/>
</dbReference>
<sequence>MDHRKMAALHVMEKLEQAGYQAYLVGGCVRDECLGKIPQDYDVTTDARPEQVMEIFEKVVPTGIRHGTVMVVEQKVPVEVTTFRTDGKYSNHRQPEKVEFVQSLKEDLKRRDFTMNAMAKDRNGRIIDYFGGRKDLDEGIIRTVGDPSERFQEDALRMLRAVRFANQFRFVLDPATEEGICRHRDKGGCLSVERVTAELNKMFDADTVSHGFRLLFQTRLIHFLPPFCRWDLPDEAVKAMPQIDPIKNRTVRWAYLLCLCGTRPDQLAERLRQLKLSKKENKEISACFSLASRWKGPDDSMSREDWCRILLEEGPEAVANAANLARLTSPDGQWIPSDSQLAEWWNGLKIHQARELKVSGRDFIRHCGWEKGPWIGKVLQVLLEQVALGHLPNEKEILLKEGCKIGALHQK</sequence>
<dbReference type="PROSITE" id="PS51257">
    <property type="entry name" value="PROKAR_LIPOPROTEIN"/>
    <property type="match status" value="1"/>
</dbReference>
<dbReference type="GO" id="GO:0000166">
    <property type="term" value="F:nucleotide binding"/>
    <property type="evidence" value="ECO:0007669"/>
    <property type="project" value="UniProtKB-KW"/>
</dbReference>
<dbReference type="InterPro" id="IPR032810">
    <property type="entry name" value="CCA-adding_enz_C"/>
</dbReference>
<evidence type="ECO:0000256" key="6">
    <source>
        <dbReference type="ARBA" id="ARBA00022741"/>
    </source>
</evidence>
<evidence type="ECO:0000256" key="8">
    <source>
        <dbReference type="ARBA" id="ARBA00022884"/>
    </source>
</evidence>
<dbReference type="PANTHER" id="PTHR46173">
    <property type="entry name" value="CCA TRNA NUCLEOTIDYLTRANSFERASE 1, MITOCHONDRIAL"/>
    <property type="match status" value="1"/>
</dbReference>
<dbReference type="Pfam" id="PF13735">
    <property type="entry name" value="tRNA_NucTran2_2"/>
    <property type="match status" value="1"/>
</dbReference>
<dbReference type="GO" id="GO:0000049">
    <property type="term" value="F:tRNA binding"/>
    <property type="evidence" value="ECO:0007669"/>
    <property type="project" value="TreeGrafter"/>
</dbReference>
<keyword evidence="5" id="KW-0479">Metal-binding</keyword>
<evidence type="ECO:0000259" key="11">
    <source>
        <dbReference type="Pfam" id="PF12627"/>
    </source>
</evidence>
<evidence type="ECO:0000256" key="7">
    <source>
        <dbReference type="ARBA" id="ARBA00022842"/>
    </source>
</evidence>
<evidence type="ECO:0000256" key="9">
    <source>
        <dbReference type="RuleBase" id="RU003953"/>
    </source>
</evidence>
<proteinExistence type="inferred from homology"/>
<gene>
    <name evidence="13" type="ORF">I8U20_08655</name>
</gene>
<dbReference type="PANTHER" id="PTHR46173:SF1">
    <property type="entry name" value="CCA TRNA NUCLEOTIDYLTRANSFERASE 1, MITOCHONDRIAL"/>
    <property type="match status" value="1"/>
</dbReference>
<comment type="similarity">
    <text evidence="9">Belongs to the tRNA nucleotidyltransferase/poly(A) polymerase family.</text>
</comment>
<dbReference type="InterPro" id="IPR002646">
    <property type="entry name" value="PolA_pol_head_dom"/>
</dbReference>
<dbReference type="SUPFAM" id="SSF81301">
    <property type="entry name" value="Nucleotidyltransferase"/>
    <property type="match status" value="1"/>
</dbReference>
<dbReference type="AlphaFoldDB" id="A0A8I1A5X2"/>
<keyword evidence="8 9" id="KW-0694">RNA-binding</keyword>
<keyword evidence="6" id="KW-0547">Nucleotide-binding</keyword>
<dbReference type="InterPro" id="IPR050264">
    <property type="entry name" value="Bact_CCA-adding_enz_type3_sf"/>
</dbReference>
<accession>A0A8I1A5X2</accession>
<dbReference type="NCBIfam" id="NF009814">
    <property type="entry name" value="PRK13299.1"/>
    <property type="match status" value="1"/>
</dbReference>
<feature type="domain" description="tRNA nucleotidyltransferase/poly(A) polymerase RNA and SrmB- binding" evidence="11">
    <location>
        <begin position="170"/>
        <end position="226"/>
    </location>
</feature>